<keyword evidence="1" id="KW-0732">Signal</keyword>
<dbReference type="Proteomes" id="UP000545037">
    <property type="component" value="Unassembled WGS sequence"/>
</dbReference>
<protein>
    <submittedName>
        <fullName evidence="3">CubicO group peptidase (Beta-lactamase class C family)</fullName>
    </submittedName>
</protein>
<dbReference type="InterPro" id="IPR050789">
    <property type="entry name" value="Diverse_Enzym_Activities"/>
</dbReference>
<keyword evidence="4" id="KW-1185">Reference proteome</keyword>
<dbReference type="EMBL" id="JACHOR010000003">
    <property type="protein sequence ID" value="MBB5746283.1"/>
    <property type="molecule type" value="Genomic_DNA"/>
</dbReference>
<dbReference type="Gene3D" id="3.40.710.10">
    <property type="entry name" value="DD-peptidase/beta-lactamase superfamily"/>
    <property type="match status" value="1"/>
</dbReference>
<feature type="signal peptide" evidence="1">
    <location>
        <begin position="1"/>
        <end position="22"/>
    </location>
</feature>
<dbReference type="InterPro" id="IPR012338">
    <property type="entry name" value="Beta-lactam/transpept-like"/>
</dbReference>
<gene>
    <name evidence="3" type="ORF">GGR13_001887</name>
</gene>
<dbReference type="SUPFAM" id="SSF56601">
    <property type="entry name" value="beta-lactamase/transpeptidase-like"/>
    <property type="match status" value="1"/>
</dbReference>
<sequence length="373" mass="39384">MNTVLKFGLAAILAAFAVPAHAMPDKVIPVAGDAMASVVAIARAGNISGAFAIVDTSGDIQEAVVGLADRDRGTPHREGQSWIWASITKQVTAILIMQEVERGRLALDTPVGTYLDTYAGRPITVRQLLQHQSGLPNPSDTPRDAEDMQSYYRETGSVISDAERARGFCAGVPKRVSGGAFEYNNCDYQVLGALLEVVTGLRYDQLIDQRIARPLGLESLRMAADGEQGGGADVVGYTDGKAYPAINVATLGAAGALVGSVRDLARLDRALMTGELLSPEARATLWSGVPALGYQALGVWSFSAPLKGCSAPIDLVERRGDFAGTQVRNIIAPSLGRAVIVFVNDEKVDFGEIWQGTGLSHDLLAAALCSSES</sequence>
<name>A0A7W9CJ01_9CAUL</name>
<evidence type="ECO:0000313" key="3">
    <source>
        <dbReference type="EMBL" id="MBB5746283.1"/>
    </source>
</evidence>
<evidence type="ECO:0000259" key="2">
    <source>
        <dbReference type="Pfam" id="PF00144"/>
    </source>
</evidence>
<dbReference type="AlphaFoldDB" id="A0A7W9CJ01"/>
<evidence type="ECO:0000256" key="1">
    <source>
        <dbReference type="SAM" id="SignalP"/>
    </source>
</evidence>
<dbReference type="Pfam" id="PF00144">
    <property type="entry name" value="Beta-lactamase"/>
    <property type="match status" value="1"/>
</dbReference>
<feature type="chain" id="PRO_5031178692" evidence="1">
    <location>
        <begin position="23"/>
        <end position="373"/>
    </location>
</feature>
<organism evidence="3 4">
    <name type="scientific">Brevundimonas variabilis</name>
    <dbReference type="NCBI Taxonomy" id="74312"/>
    <lineage>
        <taxon>Bacteria</taxon>
        <taxon>Pseudomonadati</taxon>
        <taxon>Pseudomonadota</taxon>
        <taxon>Alphaproteobacteria</taxon>
        <taxon>Caulobacterales</taxon>
        <taxon>Caulobacteraceae</taxon>
        <taxon>Brevundimonas</taxon>
    </lineage>
</organism>
<dbReference type="InterPro" id="IPR001466">
    <property type="entry name" value="Beta-lactam-related"/>
</dbReference>
<reference evidence="3 4" key="1">
    <citation type="submission" date="2020-08" db="EMBL/GenBank/DDBJ databases">
        <title>Genomic Encyclopedia of Type Strains, Phase IV (KMG-IV): sequencing the most valuable type-strain genomes for metagenomic binning, comparative biology and taxonomic classification.</title>
        <authorList>
            <person name="Goeker M."/>
        </authorList>
    </citation>
    <scope>NUCLEOTIDE SEQUENCE [LARGE SCALE GENOMIC DNA]</scope>
    <source>
        <strain evidence="3 4">DSM 4737</strain>
    </source>
</reference>
<dbReference type="RefSeq" id="WP_183213268.1">
    <property type="nucleotide sequence ID" value="NZ_JACHOR010000003.1"/>
</dbReference>
<feature type="domain" description="Beta-lactamase-related" evidence="2">
    <location>
        <begin position="45"/>
        <end position="345"/>
    </location>
</feature>
<dbReference type="PANTHER" id="PTHR43283">
    <property type="entry name" value="BETA-LACTAMASE-RELATED"/>
    <property type="match status" value="1"/>
</dbReference>
<accession>A0A7W9CJ01</accession>
<proteinExistence type="predicted"/>
<comment type="caution">
    <text evidence="3">The sequence shown here is derived from an EMBL/GenBank/DDBJ whole genome shotgun (WGS) entry which is preliminary data.</text>
</comment>
<evidence type="ECO:0000313" key="4">
    <source>
        <dbReference type="Proteomes" id="UP000545037"/>
    </source>
</evidence>